<feature type="domain" description="Glycosyltransferase 2-like" evidence="1">
    <location>
        <begin position="11"/>
        <end position="175"/>
    </location>
</feature>
<dbReference type="PANTHER" id="PTHR22916:SF3">
    <property type="entry name" value="UDP-GLCNAC:BETAGAL BETA-1,3-N-ACETYLGLUCOSAMINYLTRANSFERASE-LIKE PROTEIN 1"/>
    <property type="match status" value="1"/>
</dbReference>
<dbReference type="InterPro" id="IPR029044">
    <property type="entry name" value="Nucleotide-diphossugar_trans"/>
</dbReference>
<proteinExistence type="predicted"/>
<protein>
    <submittedName>
        <fullName evidence="2">Glycosyltransferase</fullName>
        <ecNumber evidence="2">2.4.-.-</ecNumber>
    </submittedName>
</protein>
<dbReference type="GO" id="GO:0016758">
    <property type="term" value="F:hexosyltransferase activity"/>
    <property type="evidence" value="ECO:0007669"/>
    <property type="project" value="UniProtKB-ARBA"/>
</dbReference>
<dbReference type="SUPFAM" id="SSF53448">
    <property type="entry name" value="Nucleotide-diphospho-sugar transferases"/>
    <property type="match status" value="1"/>
</dbReference>
<accession>A0AAP4A7J5</accession>
<sequence>MKEILVSINCITYNHEKYIANAIEGFLMQKTDFEFEILIHDDASTDKTQEIIKEYQKKFPDKIKPILRTENQYSKGIRRIGYFNNHLRANGKYIAWCEGDDYWTDPYKLQKQIDYMEKNNECMLVFHNAEKISDLNKKSKGYMIPLNLESKKCSIKDILALDFIPTASVVYRKESLDNPPDWYFNSIVGDLPGNLISVSKGFAYYINECMSVYRVENSNSVTNQWIKNYNINNKIDQCDGFLDIINNFDKYTEGKYFDEVNDIRLYWMFLREKYKGNIGELKSEKFKNIYNSLTLKNKFVIYLIRFFPSTYISLGKLIFNIKNKIET</sequence>
<gene>
    <name evidence="2" type="ORF">QDQ28_11175</name>
</gene>
<name>A0AAP4A7J5_CLOPF</name>
<comment type="caution">
    <text evidence="2">The sequence shown here is derived from an EMBL/GenBank/DDBJ whole genome shotgun (WGS) entry which is preliminary data.</text>
</comment>
<dbReference type="RefSeq" id="WP_242367056.1">
    <property type="nucleotide sequence ID" value="NZ_JALCVA010000002.1"/>
</dbReference>
<keyword evidence="2" id="KW-0328">Glycosyltransferase</keyword>
<evidence type="ECO:0000313" key="2">
    <source>
        <dbReference type="EMBL" id="MDH2336746.1"/>
    </source>
</evidence>
<organism evidence="2 3">
    <name type="scientific">Clostridium perfringens</name>
    <dbReference type="NCBI Taxonomy" id="1502"/>
    <lineage>
        <taxon>Bacteria</taxon>
        <taxon>Bacillati</taxon>
        <taxon>Bacillota</taxon>
        <taxon>Clostridia</taxon>
        <taxon>Eubacteriales</taxon>
        <taxon>Clostridiaceae</taxon>
        <taxon>Clostridium</taxon>
    </lineage>
</organism>
<evidence type="ECO:0000313" key="3">
    <source>
        <dbReference type="Proteomes" id="UP001222958"/>
    </source>
</evidence>
<dbReference type="Gene3D" id="3.90.550.10">
    <property type="entry name" value="Spore Coat Polysaccharide Biosynthesis Protein SpsA, Chain A"/>
    <property type="match status" value="1"/>
</dbReference>
<keyword evidence="2" id="KW-0808">Transferase</keyword>
<dbReference type="Pfam" id="PF00535">
    <property type="entry name" value="Glycos_transf_2"/>
    <property type="match status" value="1"/>
</dbReference>
<reference evidence="2" key="1">
    <citation type="submission" date="2023-04" db="EMBL/GenBank/DDBJ databases">
        <title>Epidemiological investigation of Clostridium perfringens isolated from cattle.</title>
        <authorList>
            <person name="Tian R."/>
        </authorList>
    </citation>
    <scope>NUCLEOTIDE SEQUENCE</scope>
    <source>
        <strain evidence="2">ZWCP172</strain>
    </source>
</reference>
<dbReference type="EMBL" id="JARVUX010000005">
    <property type="protein sequence ID" value="MDH2336746.1"/>
    <property type="molecule type" value="Genomic_DNA"/>
</dbReference>
<evidence type="ECO:0000259" key="1">
    <source>
        <dbReference type="Pfam" id="PF00535"/>
    </source>
</evidence>
<dbReference type="Proteomes" id="UP001222958">
    <property type="component" value="Unassembled WGS sequence"/>
</dbReference>
<dbReference type="InterPro" id="IPR001173">
    <property type="entry name" value="Glyco_trans_2-like"/>
</dbReference>
<dbReference type="AlphaFoldDB" id="A0AAP4A7J5"/>
<dbReference type="EC" id="2.4.-.-" evidence="2"/>
<dbReference type="PANTHER" id="PTHR22916">
    <property type="entry name" value="GLYCOSYLTRANSFERASE"/>
    <property type="match status" value="1"/>
</dbReference>